<name>A0A9D2AG46_9BACT</name>
<proteinExistence type="predicted"/>
<keyword evidence="1" id="KW-1277">Toxin-antitoxin system</keyword>
<evidence type="ECO:0000313" key="2">
    <source>
        <dbReference type="EMBL" id="HIX18979.1"/>
    </source>
</evidence>
<protein>
    <submittedName>
        <fullName evidence="2">Type II toxin-antitoxin system RelE/ParE family toxin</fullName>
    </submittedName>
</protein>
<reference evidence="2" key="2">
    <citation type="submission" date="2021-04" db="EMBL/GenBank/DDBJ databases">
        <authorList>
            <person name="Gilroy R."/>
        </authorList>
    </citation>
    <scope>NUCLEOTIDE SEQUENCE</scope>
    <source>
        <strain evidence="2">14975</strain>
    </source>
</reference>
<dbReference type="Proteomes" id="UP000823964">
    <property type="component" value="Unassembled WGS sequence"/>
</dbReference>
<dbReference type="InterPro" id="IPR007712">
    <property type="entry name" value="RelE/ParE_toxin"/>
</dbReference>
<accession>A0A9D2AG46</accession>
<evidence type="ECO:0000256" key="1">
    <source>
        <dbReference type="ARBA" id="ARBA00022649"/>
    </source>
</evidence>
<evidence type="ECO:0000313" key="3">
    <source>
        <dbReference type="Proteomes" id="UP000823964"/>
    </source>
</evidence>
<dbReference type="EMBL" id="DXFQ01000003">
    <property type="protein sequence ID" value="HIX18979.1"/>
    <property type="molecule type" value="Genomic_DNA"/>
</dbReference>
<gene>
    <name evidence="2" type="ORF">H9862_00070</name>
</gene>
<organism evidence="2 3">
    <name type="scientific">Candidatus Akkermansia intestinigallinarum</name>
    <dbReference type="NCBI Taxonomy" id="2838431"/>
    <lineage>
        <taxon>Bacteria</taxon>
        <taxon>Pseudomonadati</taxon>
        <taxon>Verrucomicrobiota</taxon>
        <taxon>Verrucomicrobiia</taxon>
        <taxon>Verrucomicrobiales</taxon>
        <taxon>Akkermansiaceae</taxon>
        <taxon>Akkermansia</taxon>
    </lineage>
</organism>
<reference evidence="2" key="1">
    <citation type="journal article" date="2021" name="PeerJ">
        <title>Extensive microbial diversity within the chicken gut microbiome revealed by metagenomics and culture.</title>
        <authorList>
            <person name="Gilroy R."/>
            <person name="Ravi A."/>
            <person name="Getino M."/>
            <person name="Pursley I."/>
            <person name="Horton D.L."/>
            <person name="Alikhan N.F."/>
            <person name="Baker D."/>
            <person name="Gharbi K."/>
            <person name="Hall N."/>
            <person name="Watson M."/>
            <person name="Adriaenssens E.M."/>
            <person name="Foster-Nyarko E."/>
            <person name="Jarju S."/>
            <person name="Secka A."/>
            <person name="Antonio M."/>
            <person name="Oren A."/>
            <person name="Chaudhuri R.R."/>
            <person name="La Ragione R."/>
            <person name="Hildebrand F."/>
            <person name="Pallen M.J."/>
        </authorList>
    </citation>
    <scope>NUCLEOTIDE SEQUENCE</scope>
    <source>
        <strain evidence="2">14975</strain>
    </source>
</reference>
<dbReference type="SUPFAM" id="SSF143011">
    <property type="entry name" value="RelE-like"/>
    <property type="match status" value="1"/>
</dbReference>
<comment type="caution">
    <text evidence="2">The sequence shown here is derived from an EMBL/GenBank/DDBJ whole genome shotgun (WGS) entry which is preliminary data.</text>
</comment>
<dbReference type="Pfam" id="PF05016">
    <property type="entry name" value="ParE_toxin"/>
    <property type="match status" value="1"/>
</dbReference>
<dbReference type="AlphaFoldDB" id="A0A9D2AG46"/>
<dbReference type="InterPro" id="IPR035093">
    <property type="entry name" value="RelE/ParE_toxin_dom_sf"/>
</dbReference>
<sequence>MHQIVFNDISAAEVSAIPTLDQLELISSFQVDENTLSHITDDARFGLVERDGRKIYRFRSKDYRIYFTVEDGDKVIVQRVLHANSLKDFLFRSSIGGSEDQKLGGSRSFWKLIDEGEHAPRR</sequence>